<reference evidence="1" key="1">
    <citation type="journal article" date="2020" name="Stud. Mycol.">
        <title>101 Dothideomycetes genomes: a test case for predicting lifestyles and emergence of pathogens.</title>
        <authorList>
            <person name="Haridas S."/>
            <person name="Albert R."/>
            <person name="Binder M."/>
            <person name="Bloem J."/>
            <person name="Labutti K."/>
            <person name="Salamov A."/>
            <person name="Andreopoulos B."/>
            <person name="Baker S."/>
            <person name="Barry K."/>
            <person name="Bills G."/>
            <person name="Bluhm B."/>
            <person name="Cannon C."/>
            <person name="Castanera R."/>
            <person name="Culley D."/>
            <person name="Daum C."/>
            <person name="Ezra D."/>
            <person name="Gonzalez J."/>
            <person name="Henrissat B."/>
            <person name="Kuo A."/>
            <person name="Liang C."/>
            <person name="Lipzen A."/>
            <person name="Lutzoni F."/>
            <person name="Magnuson J."/>
            <person name="Mondo S."/>
            <person name="Nolan M."/>
            <person name="Ohm R."/>
            <person name="Pangilinan J."/>
            <person name="Park H.-J."/>
            <person name="Ramirez L."/>
            <person name="Alfaro M."/>
            <person name="Sun H."/>
            <person name="Tritt A."/>
            <person name="Yoshinaga Y."/>
            <person name="Zwiers L.-H."/>
            <person name="Turgeon B."/>
            <person name="Goodwin S."/>
            <person name="Spatafora J."/>
            <person name="Crous P."/>
            <person name="Grigoriev I."/>
        </authorList>
    </citation>
    <scope>NUCLEOTIDE SEQUENCE</scope>
    <source>
        <strain evidence="1">CBS 113818</strain>
    </source>
</reference>
<evidence type="ECO:0000313" key="1">
    <source>
        <dbReference type="EMBL" id="KAF2827044.1"/>
    </source>
</evidence>
<gene>
    <name evidence="1" type="ORF">CC86DRAFT_322906</name>
</gene>
<evidence type="ECO:0000313" key="2">
    <source>
        <dbReference type="Proteomes" id="UP000799424"/>
    </source>
</evidence>
<accession>A0A6A7A2L5</accession>
<organism evidence="1 2">
    <name type="scientific">Ophiobolus disseminans</name>
    <dbReference type="NCBI Taxonomy" id="1469910"/>
    <lineage>
        <taxon>Eukaryota</taxon>
        <taxon>Fungi</taxon>
        <taxon>Dikarya</taxon>
        <taxon>Ascomycota</taxon>
        <taxon>Pezizomycotina</taxon>
        <taxon>Dothideomycetes</taxon>
        <taxon>Pleosporomycetidae</taxon>
        <taxon>Pleosporales</taxon>
        <taxon>Pleosporineae</taxon>
        <taxon>Phaeosphaeriaceae</taxon>
        <taxon>Ophiobolus</taxon>
    </lineage>
</organism>
<sequence>MHAQCNFCAVLQSAVEDCVAPSLDHDPSRILIKYSRRELLVGLQRENPVRVEFTTLYLYTSLRGKDCPLFPINARRTTENARETTFSEPILTWLRQCDAEHQCWGTKAMLPSRVLDVGVVEGSDGRVYLYKSQGELVPYACLSYC</sequence>
<protein>
    <submittedName>
        <fullName evidence="1">Uncharacterized protein</fullName>
    </submittedName>
</protein>
<dbReference type="EMBL" id="MU006225">
    <property type="protein sequence ID" value="KAF2827044.1"/>
    <property type="molecule type" value="Genomic_DNA"/>
</dbReference>
<dbReference type="Proteomes" id="UP000799424">
    <property type="component" value="Unassembled WGS sequence"/>
</dbReference>
<name>A0A6A7A2L5_9PLEO</name>
<proteinExistence type="predicted"/>
<dbReference type="AlphaFoldDB" id="A0A6A7A2L5"/>
<keyword evidence="2" id="KW-1185">Reference proteome</keyword>